<evidence type="ECO:0000256" key="4">
    <source>
        <dbReference type="SAM" id="MobiDB-lite"/>
    </source>
</evidence>
<feature type="compositionally biased region" description="Polar residues" evidence="4">
    <location>
        <begin position="362"/>
        <end position="372"/>
    </location>
</feature>
<feature type="compositionally biased region" description="Low complexity" evidence="4">
    <location>
        <begin position="373"/>
        <end position="395"/>
    </location>
</feature>
<feature type="region of interest" description="Disordered" evidence="4">
    <location>
        <begin position="772"/>
        <end position="1132"/>
    </location>
</feature>
<evidence type="ECO:0000313" key="6">
    <source>
        <dbReference type="Proteomes" id="UP000095280"/>
    </source>
</evidence>
<feature type="compositionally biased region" description="Basic and acidic residues" evidence="4">
    <location>
        <begin position="1059"/>
        <end position="1071"/>
    </location>
</feature>
<evidence type="ECO:0000256" key="1">
    <source>
        <dbReference type="ARBA" id="ARBA00022723"/>
    </source>
</evidence>
<dbReference type="WBParaSite" id="maker-uti_cns_0009579-snap-gene-0.2-mRNA-1">
    <property type="protein sequence ID" value="maker-uti_cns_0009579-snap-gene-0.2-mRNA-1"/>
    <property type="gene ID" value="maker-uti_cns_0009579-snap-gene-0.2"/>
</dbReference>
<feature type="region of interest" description="Disordered" evidence="4">
    <location>
        <begin position="361"/>
        <end position="396"/>
    </location>
</feature>
<keyword evidence="1" id="KW-0479">Metal-binding</keyword>
<feature type="compositionally biased region" description="Low complexity" evidence="4">
    <location>
        <begin position="1095"/>
        <end position="1126"/>
    </location>
</feature>
<dbReference type="InterPro" id="IPR011011">
    <property type="entry name" value="Znf_FYVE_PHD"/>
</dbReference>
<feature type="domain" description="Zinc finger PHD-type" evidence="5">
    <location>
        <begin position="459"/>
        <end position="508"/>
    </location>
</feature>
<keyword evidence="2" id="KW-0863">Zinc-finger</keyword>
<feature type="compositionally biased region" description="Basic residues" evidence="4">
    <location>
        <begin position="857"/>
        <end position="872"/>
    </location>
</feature>
<dbReference type="SMART" id="SM00249">
    <property type="entry name" value="PHD"/>
    <property type="match status" value="2"/>
</dbReference>
<protein>
    <submittedName>
        <fullName evidence="7">PHD-type domain-containing protein</fullName>
    </submittedName>
</protein>
<evidence type="ECO:0000313" key="7">
    <source>
        <dbReference type="WBParaSite" id="maker-uti_cns_0009579-snap-gene-0.2-mRNA-1"/>
    </source>
</evidence>
<feature type="compositionally biased region" description="Acidic residues" evidence="4">
    <location>
        <begin position="1020"/>
        <end position="1034"/>
    </location>
</feature>
<evidence type="ECO:0000256" key="2">
    <source>
        <dbReference type="ARBA" id="ARBA00022771"/>
    </source>
</evidence>
<dbReference type="GO" id="GO:0008270">
    <property type="term" value="F:zinc ion binding"/>
    <property type="evidence" value="ECO:0007669"/>
    <property type="project" value="UniProtKB-KW"/>
</dbReference>
<evidence type="ECO:0000256" key="3">
    <source>
        <dbReference type="ARBA" id="ARBA00022833"/>
    </source>
</evidence>
<keyword evidence="6" id="KW-1185">Reference proteome</keyword>
<feature type="compositionally biased region" description="Acidic residues" evidence="4">
    <location>
        <begin position="789"/>
        <end position="806"/>
    </location>
</feature>
<keyword evidence="3" id="KW-0862">Zinc</keyword>
<proteinExistence type="predicted"/>
<dbReference type="SUPFAM" id="SSF57903">
    <property type="entry name" value="FYVE/PHD zinc finger"/>
    <property type="match status" value="2"/>
</dbReference>
<feature type="compositionally biased region" description="Low complexity" evidence="4">
    <location>
        <begin position="1037"/>
        <end position="1058"/>
    </location>
</feature>
<dbReference type="Proteomes" id="UP000095280">
    <property type="component" value="Unplaced"/>
</dbReference>
<feature type="compositionally biased region" description="Low complexity" evidence="4">
    <location>
        <begin position="820"/>
        <end position="856"/>
    </location>
</feature>
<feature type="compositionally biased region" description="Basic residues" evidence="4">
    <location>
        <begin position="1085"/>
        <end position="1094"/>
    </location>
</feature>
<sequence length="1240" mass="134392">GKDEEPHPDAWAGQAETLLSSRYCRALQLASVEPGAARIRGAAAVTAEPDAGLLGQLAGFITQQEPPVVHFYSCDYCSFCTEYDGQAAVKLTHEHLSAAGHDSASRYGRTEDGRVAVANPGQLVAPSRSRRAAEFNRLAIVCPSCLLQFDSKFACGLHHLLHHGGQLACYTVLPVLASRQVSFTPAHLCKPCGREFRLADELHRHWAGGSACCPFASPVAHQRPVLVRVACPHCRLQFASLLPPAKSADKSAAREAAGAMFAARKHIVALHAERSAGSHSALLHMRATFFGLGSSLSTRTRVLAVPPLTQRSACDSLLYCIKLAKEIRAQVDRNCPSGCVLSERLRAEIAELQKRSRCSCRQLPSNTSETEGSSATRQSRSPSSSTAATASMNSSGEAGGLQRCFWRSHAGTVLPAEILGSQPGPGRQKLLLLRLSDTGQRRLARARDTWPCRSAPAGACQKCRQKAAEPAALVCQECRNVYHRHCGLLDPAQTEGYPSGFFRCRNCCFRLAVGPLGAASDGRDGRMLRAVKRQLEYSVAQLSWPSDLENSDNVYCYCGGPGNTAYGMLRCIACKQHFHLACLQDLPDWMRHGLVPWDRFYAFLCACCNEFDPQPGTEFVHRLPLRWPDLVHMGLLNLAATSEGSGFHWARHVTPWLRSVWHRLYVSNLRMADLETQVVQSLSSHTKRFQPVVMTTGDTLYRPICPLRPPVVTPPQPGSHLARVNWAARISYAPPRGDLPPALLLDPAAPGPEEADAIAAATAAAVSVANNNNSNSKARKAFAKPEADSGSDSEDSCLDVGDDQLQDADFKPGSSGADMASLKSAGSPQSSSAASQALTAGRAQFGRQQRRNLQQQQRRRGRPLLNLPRRRPDHPASTSTSAAAAARGAKRVAADEDAEQQPASKRRRGRKPQRQRQAAPRRQQLVEDSDGELAKVRRAGILDSDSDEQSYHSADFNTSEDDSGDADFVVRGVGGSRRPRPVVEGRQRRGRGRPPSASTVRRQQQRLRLNSSDLDSVGYIEDDDGRDDVDDDEDAKSAASTAGAAPPDAPAAASGVPDDSSRDDVGGDVVDRSSTQPKPPPPPPSRRRPPKSRRSASGPGRPRGSSTASRASAPSAQPSSSTCSPTLPSPPIRSVADSAASVLSFIPPAQRHPFRLPWELPVHTDVRIRRSLWLQVHALMPPPPPPELPAKLSELEARLDVACRSRQGSPRKLLIGQLMGTRERRLPDGKTTVDSLFRWW</sequence>
<feature type="domain" description="Zinc finger PHD-type" evidence="5">
    <location>
        <begin position="555"/>
        <end position="609"/>
    </location>
</feature>
<dbReference type="Gene3D" id="3.30.40.10">
    <property type="entry name" value="Zinc/RING finger domain, C3HC4 (zinc finger)"/>
    <property type="match status" value="1"/>
</dbReference>
<evidence type="ECO:0000259" key="5">
    <source>
        <dbReference type="SMART" id="SM00249"/>
    </source>
</evidence>
<organism evidence="6 7">
    <name type="scientific">Macrostomum lignano</name>
    <dbReference type="NCBI Taxonomy" id="282301"/>
    <lineage>
        <taxon>Eukaryota</taxon>
        <taxon>Metazoa</taxon>
        <taxon>Spiralia</taxon>
        <taxon>Lophotrochozoa</taxon>
        <taxon>Platyhelminthes</taxon>
        <taxon>Rhabditophora</taxon>
        <taxon>Macrostomorpha</taxon>
        <taxon>Macrostomida</taxon>
        <taxon>Macrostomidae</taxon>
        <taxon>Macrostomum</taxon>
    </lineage>
</organism>
<accession>A0A1I8I2K4</accession>
<feature type="compositionally biased region" description="Low complexity" evidence="4">
    <location>
        <begin position="876"/>
        <end position="887"/>
    </location>
</feature>
<dbReference type="AlphaFoldDB" id="A0A1I8I2K4"/>
<dbReference type="InterPro" id="IPR001965">
    <property type="entry name" value="Znf_PHD"/>
</dbReference>
<name>A0A1I8I2K4_9PLAT</name>
<dbReference type="Gene3D" id="3.90.980.20">
    <property type="match status" value="1"/>
</dbReference>
<feature type="compositionally biased region" description="Basic residues" evidence="4">
    <location>
        <begin position="904"/>
        <end position="914"/>
    </location>
</feature>
<reference evidence="7" key="1">
    <citation type="submission" date="2016-11" db="UniProtKB">
        <authorList>
            <consortium name="WormBaseParasite"/>
        </authorList>
    </citation>
    <scope>IDENTIFICATION</scope>
</reference>
<dbReference type="InterPro" id="IPR013083">
    <property type="entry name" value="Znf_RING/FYVE/PHD"/>
</dbReference>